<dbReference type="SUPFAM" id="SSF48317">
    <property type="entry name" value="Acid phosphatase/Vanadium-dependent haloperoxidase"/>
    <property type="match status" value="1"/>
</dbReference>
<keyword evidence="1" id="KW-0812">Transmembrane</keyword>
<dbReference type="EMBL" id="MFQK01000034">
    <property type="protein sequence ID" value="OGH80715.1"/>
    <property type="molecule type" value="Genomic_DNA"/>
</dbReference>
<dbReference type="InterPro" id="IPR000326">
    <property type="entry name" value="PAP2/HPO"/>
</dbReference>
<keyword evidence="1" id="KW-1133">Transmembrane helix</keyword>
<feature type="domain" description="Phosphatidic acid phosphatase type 2/haloperoxidase" evidence="2">
    <location>
        <begin position="58"/>
        <end position="169"/>
    </location>
</feature>
<dbReference type="SMART" id="SM00014">
    <property type="entry name" value="acidPPc"/>
    <property type="match status" value="1"/>
</dbReference>
<name>A0A1F6N9V8_9BACT</name>
<protein>
    <recommendedName>
        <fullName evidence="2">Phosphatidic acid phosphatase type 2/haloperoxidase domain-containing protein</fullName>
    </recommendedName>
</protein>
<feature type="transmembrane region" description="Helical" evidence="1">
    <location>
        <begin position="155"/>
        <end position="175"/>
    </location>
</feature>
<proteinExistence type="predicted"/>
<dbReference type="PANTHER" id="PTHR14969">
    <property type="entry name" value="SPHINGOSINE-1-PHOSPHATE PHOSPHOHYDROLASE"/>
    <property type="match status" value="1"/>
</dbReference>
<evidence type="ECO:0000259" key="2">
    <source>
        <dbReference type="SMART" id="SM00014"/>
    </source>
</evidence>
<keyword evidence="1" id="KW-0472">Membrane</keyword>
<dbReference type="PANTHER" id="PTHR14969:SF58">
    <property type="entry name" value="UNDECAPRENYL-DIPHOSPHATASE BCRC"/>
    <property type="match status" value="1"/>
</dbReference>
<dbReference type="InterPro" id="IPR036938">
    <property type="entry name" value="PAP2/HPO_sf"/>
</dbReference>
<organism evidence="3 4">
    <name type="scientific">Candidatus Magasanikbacteria bacterium RIFCSPLOWO2_02_FULL_44_11</name>
    <dbReference type="NCBI Taxonomy" id="1798689"/>
    <lineage>
        <taxon>Bacteria</taxon>
        <taxon>Candidatus Magasanikiibacteriota</taxon>
    </lineage>
</organism>
<feature type="transmembrane region" description="Helical" evidence="1">
    <location>
        <begin position="114"/>
        <end position="135"/>
    </location>
</feature>
<dbReference type="Gene3D" id="1.20.144.10">
    <property type="entry name" value="Phosphatidic acid phosphatase type 2/haloperoxidase"/>
    <property type="match status" value="1"/>
</dbReference>
<dbReference type="Pfam" id="PF01569">
    <property type="entry name" value="PAP2"/>
    <property type="match status" value="1"/>
</dbReference>
<dbReference type="STRING" id="1798689.A3I29_03470"/>
<dbReference type="Proteomes" id="UP000178726">
    <property type="component" value="Unassembled WGS sequence"/>
</dbReference>
<gene>
    <name evidence="3" type="ORF">A3I29_03470</name>
</gene>
<comment type="caution">
    <text evidence="3">The sequence shown here is derived from an EMBL/GenBank/DDBJ whole genome shotgun (WGS) entry which is preliminary data.</text>
</comment>
<dbReference type="AlphaFoldDB" id="A0A1F6N9V8"/>
<evidence type="ECO:0000256" key="1">
    <source>
        <dbReference type="SAM" id="Phobius"/>
    </source>
</evidence>
<evidence type="ECO:0000313" key="3">
    <source>
        <dbReference type="EMBL" id="OGH80715.1"/>
    </source>
</evidence>
<evidence type="ECO:0000313" key="4">
    <source>
        <dbReference type="Proteomes" id="UP000178726"/>
    </source>
</evidence>
<sequence length="176" mass="19939">MNANVRLFFKINELQAKKNRWWDAIGRAGAEWAIVAMVAWYGAATVIDQAQNNQVILVRFLTLGIAWICGWLINVGIGLLVKEPRPHVTYPESKLLFQPKMSWKSFPSDHAMSAWLIFFLSVVFVIPGVEVLFFLALWVCWGRVYAGVHYPFDTIGGMLVAALVSMVALYIFVLFL</sequence>
<accession>A0A1F6N9V8</accession>
<reference evidence="3 4" key="1">
    <citation type="journal article" date="2016" name="Nat. Commun.">
        <title>Thousands of microbial genomes shed light on interconnected biogeochemical processes in an aquifer system.</title>
        <authorList>
            <person name="Anantharaman K."/>
            <person name="Brown C.T."/>
            <person name="Hug L.A."/>
            <person name="Sharon I."/>
            <person name="Castelle C.J."/>
            <person name="Probst A.J."/>
            <person name="Thomas B.C."/>
            <person name="Singh A."/>
            <person name="Wilkins M.J."/>
            <person name="Karaoz U."/>
            <person name="Brodie E.L."/>
            <person name="Williams K.H."/>
            <person name="Hubbard S.S."/>
            <person name="Banfield J.F."/>
        </authorList>
    </citation>
    <scope>NUCLEOTIDE SEQUENCE [LARGE SCALE GENOMIC DNA]</scope>
</reference>
<feature type="transmembrane region" description="Helical" evidence="1">
    <location>
        <begin position="21"/>
        <end position="44"/>
    </location>
</feature>
<feature type="transmembrane region" description="Helical" evidence="1">
    <location>
        <begin position="56"/>
        <end position="81"/>
    </location>
</feature>